<sequence>MKRYSVLYLLNEQHHHIGSHTQEEARAILEKLSTDKRRTAIGVYDAKTELIDWAPAYQIIYDQAGISGQGKRANQIITIAQALRRRDLNWQGDFSRPSFFA</sequence>
<reference evidence="1 2" key="1">
    <citation type="submission" date="2016-10" db="EMBL/GenBank/DDBJ databases">
        <authorList>
            <person name="de Groot N.N."/>
        </authorList>
    </citation>
    <scope>NUCLEOTIDE SEQUENCE [LARGE SCALE GENOMIC DNA]</scope>
    <source>
        <strain evidence="1 2">DSM 26130</strain>
    </source>
</reference>
<organism evidence="1 2">
    <name type="scientific">Spirosoma endophyticum</name>
    <dbReference type="NCBI Taxonomy" id="662367"/>
    <lineage>
        <taxon>Bacteria</taxon>
        <taxon>Pseudomonadati</taxon>
        <taxon>Bacteroidota</taxon>
        <taxon>Cytophagia</taxon>
        <taxon>Cytophagales</taxon>
        <taxon>Cytophagaceae</taxon>
        <taxon>Spirosoma</taxon>
    </lineage>
</organism>
<proteinExistence type="predicted"/>
<protein>
    <submittedName>
        <fullName evidence="1">Uncharacterized protein</fullName>
    </submittedName>
</protein>
<gene>
    <name evidence="1" type="ORF">SAMN05216167_12257</name>
</gene>
<evidence type="ECO:0000313" key="1">
    <source>
        <dbReference type="EMBL" id="SFE93277.1"/>
    </source>
</evidence>
<dbReference type="OrthoDB" id="960890at2"/>
<accession>A0A1I2EKX9</accession>
<dbReference type="AlphaFoldDB" id="A0A1I2EKX9"/>
<evidence type="ECO:0000313" key="2">
    <source>
        <dbReference type="Proteomes" id="UP000198598"/>
    </source>
</evidence>
<keyword evidence="2" id="KW-1185">Reference proteome</keyword>
<dbReference type="STRING" id="662367.SAMN05216167_12257"/>
<name>A0A1I2EKX9_9BACT</name>
<dbReference type="EMBL" id="FOLQ01000022">
    <property type="protein sequence ID" value="SFE93277.1"/>
    <property type="molecule type" value="Genomic_DNA"/>
</dbReference>
<dbReference type="Proteomes" id="UP000198598">
    <property type="component" value="Unassembled WGS sequence"/>
</dbReference>
<dbReference type="RefSeq" id="WP_093833325.1">
    <property type="nucleotide sequence ID" value="NZ_FOLQ01000022.1"/>
</dbReference>